<name>A0ABW4LUJ2_9BACI</name>
<gene>
    <name evidence="2" type="ORF">ACFSCX_19885</name>
</gene>
<dbReference type="Proteomes" id="UP001597214">
    <property type="component" value="Unassembled WGS sequence"/>
</dbReference>
<dbReference type="Pfam" id="PF04321">
    <property type="entry name" value="RmlD_sub_bind"/>
    <property type="match status" value="1"/>
</dbReference>
<sequence length="276" mass="31264">MRILILGATGFLGSTLFGLAESLNYTVFGTSRYSNGKSTILKMDVTEKNSIVQILQEYVPDVVVWTLLSGDEEDVLINMGLTNLLSVISKKTKLIFISTDGVFSKGNGDYTEFDKPISISEEAPLAPYINSKIIGEKKIQEGHPNHIIIRTGPLYGKDSNQNIEQRTQTIIREVKEKGFFYAATNMYRTFVHIEDLSKSILELSTMNYYGLLHVGPLQKESYFTFYKNRLRHFGFDENVIKPTEINPNVNPYILLDTSLNTQRANGLLKSQFRNIK</sequence>
<dbReference type="RefSeq" id="WP_377930001.1">
    <property type="nucleotide sequence ID" value="NZ_JBHUEM010000046.1"/>
</dbReference>
<protein>
    <submittedName>
        <fullName evidence="2">Sugar nucleotide-binding protein</fullName>
    </submittedName>
</protein>
<dbReference type="InterPro" id="IPR036291">
    <property type="entry name" value="NAD(P)-bd_dom_sf"/>
</dbReference>
<accession>A0ABW4LUJ2</accession>
<reference evidence="3" key="1">
    <citation type="journal article" date="2019" name="Int. J. Syst. Evol. Microbiol.">
        <title>The Global Catalogue of Microorganisms (GCM) 10K type strain sequencing project: providing services to taxonomists for standard genome sequencing and annotation.</title>
        <authorList>
            <consortium name="The Broad Institute Genomics Platform"/>
            <consortium name="The Broad Institute Genome Sequencing Center for Infectious Disease"/>
            <person name="Wu L."/>
            <person name="Ma J."/>
        </authorList>
    </citation>
    <scope>NUCLEOTIDE SEQUENCE [LARGE SCALE GENOMIC DNA]</scope>
    <source>
        <strain evidence="3">CCUG 49339</strain>
    </source>
</reference>
<evidence type="ECO:0000259" key="1">
    <source>
        <dbReference type="Pfam" id="PF04321"/>
    </source>
</evidence>
<dbReference type="PANTHER" id="PTHR43242:SF1">
    <property type="entry name" value="NAD(P)-BINDING ROSSMANN-FOLD SUPERFAMILY PROTEIN"/>
    <property type="match status" value="1"/>
</dbReference>
<proteinExistence type="predicted"/>
<evidence type="ECO:0000313" key="3">
    <source>
        <dbReference type="Proteomes" id="UP001597214"/>
    </source>
</evidence>
<dbReference type="PANTHER" id="PTHR43242">
    <property type="entry name" value="NAD(P)-BINDING ROSSMANN-FOLD SUPERFAMILY PROTEIN"/>
    <property type="match status" value="1"/>
</dbReference>
<feature type="domain" description="RmlD-like substrate binding" evidence="1">
    <location>
        <begin position="1"/>
        <end position="245"/>
    </location>
</feature>
<dbReference type="InterPro" id="IPR029903">
    <property type="entry name" value="RmlD-like-bd"/>
</dbReference>
<organism evidence="2 3">
    <name type="scientific">Bacillus salitolerans</name>
    <dbReference type="NCBI Taxonomy" id="1437434"/>
    <lineage>
        <taxon>Bacteria</taxon>
        <taxon>Bacillati</taxon>
        <taxon>Bacillota</taxon>
        <taxon>Bacilli</taxon>
        <taxon>Bacillales</taxon>
        <taxon>Bacillaceae</taxon>
        <taxon>Bacillus</taxon>
    </lineage>
</organism>
<keyword evidence="3" id="KW-1185">Reference proteome</keyword>
<evidence type="ECO:0000313" key="2">
    <source>
        <dbReference type="EMBL" id="MFD1738782.1"/>
    </source>
</evidence>
<dbReference type="Gene3D" id="3.40.50.720">
    <property type="entry name" value="NAD(P)-binding Rossmann-like Domain"/>
    <property type="match status" value="1"/>
</dbReference>
<comment type="caution">
    <text evidence="2">The sequence shown here is derived from an EMBL/GenBank/DDBJ whole genome shotgun (WGS) entry which is preliminary data.</text>
</comment>
<dbReference type="EMBL" id="JBHUEM010000046">
    <property type="protein sequence ID" value="MFD1738782.1"/>
    <property type="molecule type" value="Genomic_DNA"/>
</dbReference>
<dbReference type="SUPFAM" id="SSF51735">
    <property type="entry name" value="NAD(P)-binding Rossmann-fold domains"/>
    <property type="match status" value="1"/>
</dbReference>